<feature type="transmembrane region" description="Helical" evidence="2">
    <location>
        <begin position="239"/>
        <end position="261"/>
    </location>
</feature>
<accession>A0A9P4J3D1</accession>
<proteinExistence type="predicted"/>
<comment type="caution">
    <text evidence="3">The sequence shown here is derived from an EMBL/GenBank/DDBJ whole genome shotgun (WGS) entry which is preliminary data.</text>
</comment>
<organism evidence="3 4">
    <name type="scientific">Myriangium duriaei CBS 260.36</name>
    <dbReference type="NCBI Taxonomy" id="1168546"/>
    <lineage>
        <taxon>Eukaryota</taxon>
        <taxon>Fungi</taxon>
        <taxon>Dikarya</taxon>
        <taxon>Ascomycota</taxon>
        <taxon>Pezizomycotina</taxon>
        <taxon>Dothideomycetes</taxon>
        <taxon>Dothideomycetidae</taxon>
        <taxon>Myriangiales</taxon>
        <taxon>Myriangiaceae</taxon>
        <taxon>Myriangium</taxon>
    </lineage>
</organism>
<gene>
    <name evidence="3" type="ORF">K461DRAFT_278953</name>
</gene>
<keyword evidence="2" id="KW-0472">Membrane</keyword>
<evidence type="ECO:0000256" key="2">
    <source>
        <dbReference type="SAM" id="Phobius"/>
    </source>
</evidence>
<dbReference type="Proteomes" id="UP000799439">
    <property type="component" value="Unassembled WGS sequence"/>
</dbReference>
<feature type="transmembrane region" description="Helical" evidence="2">
    <location>
        <begin position="169"/>
        <end position="192"/>
    </location>
</feature>
<sequence length="541" mass="60414">MAKDKWSPKDDDCYDDELDPEASFSRFTSWISTLWISTILCGALLFSLEWIKVRIGGLEDVTVLQPGSCDACHYLTMEVKLAAVFASATVLAIACRLSVLLTRSTSREGVFRLLGDLTALSLLILALLFPWMLNSTTLRLGHDKSSANATSAGTEPKCSLAVLPFPFKFATACLKGIVVILTGLVLSTGYVCRSRLKSLIFSPSKLARLVFQIKNSPEGYLQRIYPCIGKTVVGIFRRLFRIMALVYIVYILLDVTKLFSISRRRWFVLWKPDIFPETNTEFDRKEPAIDLEAAAFSKNHSIILVTIVCMWVGYVSRSGNHPRSETSVLPTMSNKNSHDTTDNHSISSYKRSVLKSKLFRPQRALLKLFSSEPARYPSIVLTTVIFFYSVCRRVEFALHPMLNRQSCFGQKHQICPREVTLGVIITLRNVMTQLLIVAFLYWGVRRSNTISGLIAFAGIAIWSLVFTSYVAIIEGLVGQFTEEGSSGFMIAPIGSLPESAEAKDRSVIGHSKDGRRVPLVLLVVGLAVMNYWKPPHKNSRA</sequence>
<feature type="transmembrane region" description="Helical" evidence="2">
    <location>
        <begin position="113"/>
        <end position="133"/>
    </location>
</feature>
<feature type="compositionally biased region" description="Polar residues" evidence="1">
    <location>
        <begin position="321"/>
        <end position="335"/>
    </location>
</feature>
<name>A0A9P4J3D1_9PEZI</name>
<keyword evidence="2" id="KW-1133">Transmembrane helix</keyword>
<feature type="transmembrane region" description="Helical" evidence="2">
    <location>
        <begin position="27"/>
        <end position="48"/>
    </location>
</feature>
<keyword evidence="2" id="KW-0812">Transmembrane</keyword>
<evidence type="ECO:0000256" key="1">
    <source>
        <dbReference type="SAM" id="MobiDB-lite"/>
    </source>
</evidence>
<evidence type="ECO:0000313" key="3">
    <source>
        <dbReference type="EMBL" id="KAF2152717.1"/>
    </source>
</evidence>
<keyword evidence="4" id="KW-1185">Reference proteome</keyword>
<evidence type="ECO:0000313" key="4">
    <source>
        <dbReference type="Proteomes" id="UP000799439"/>
    </source>
</evidence>
<reference evidence="3" key="1">
    <citation type="journal article" date="2020" name="Stud. Mycol.">
        <title>101 Dothideomycetes genomes: a test case for predicting lifestyles and emergence of pathogens.</title>
        <authorList>
            <person name="Haridas S."/>
            <person name="Albert R."/>
            <person name="Binder M."/>
            <person name="Bloem J."/>
            <person name="Labutti K."/>
            <person name="Salamov A."/>
            <person name="Andreopoulos B."/>
            <person name="Baker S."/>
            <person name="Barry K."/>
            <person name="Bills G."/>
            <person name="Bluhm B."/>
            <person name="Cannon C."/>
            <person name="Castanera R."/>
            <person name="Culley D."/>
            <person name="Daum C."/>
            <person name="Ezra D."/>
            <person name="Gonzalez J."/>
            <person name="Henrissat B."/>
            <person name="Kuo A."/>
            <person name="Liang C."/>
            <person name="Lipzen A."/>
            <person name="Lutzoni F."/>
            <person name="Magnuson J."/>
            <person name="Mondo S."/>
            <person name="Nolan M."/>
            <person name="Ohm R."/>
            <person name="Pangilinan J."/>
            <person name="Park H.-J."/>
            <person name="Ramirez L."/>
            <person name="Alfaro M."/>
            <person name="Sun H."/>
            <person name="Tritt A."/>
            <person name="Yoshinaga Y."/>
            <person name="Zwiers L.-H."/>
            <person name="Turgeon B."/>
            <person name="Goodwin S."/>
            <person name="Spatafora J."/>
            <person name="Crous P."/>
            <person name="Grigoriev I."/>
        </authorList>
    </citation>
    <scope>NUCLEOTIDE SEQUENCE</scope>
    <source>
        <strain evidence="3">CBS 260.36</strain>
    </source>
</reference>
<feature type="region of interest" description="Disordered" evidence="1">
    <location>
        <begin position="321"/>
        <end position="345"/>
    </location>
</feature>
<dbReference type="AlphaFoldDB" id="A0A9P4J3D1"/>
<feature type="transmembrane region" description="Helical" evidence="2">
    <location>
        <begin position="81"/>
        <end position="101"/>
    </location>
</feature>
<protein>
    <submittedName>
        <fullName evidence="3">Uncharacterized protein</fullName>
    </submittedName>
</protein>
<feature type="transmembrane region" description="Helical" evidence="2">
    <location>
        <begin position="419"/>
        <end position="444"/>
    </location>
</feature>
<dbReference type="EMBL" id="ML996086">
    <property type="protein sequence ID" value="KAF2152717.1"/>
    <property type="molecule type" value="Genomic_DNA"/>
</dbReference>
<feature type="transmembrane region" description="Helical" evidence="2">
    <location>
        <begin position="450"/>
        <end position="472"/>
    </location>
</feature>